<accession>A0A5K8AHD0</accession>
<name>A0A5K8AHD0_9BACT</name>
<evidence type="ECO:0000313" key="2">
    <source>
        <dbReference type="Proteomes" id="UP000422108"/>
    </source>
</evidence>
<keyword evidence="2" id="KW-1185">Reference proteome</keyword>
<sequence>MNKINNDGTIAHYTRKEFLENILKKKQIKLGHVSNLGDPRESSLSWVDTESIGSEIDLKQWKHVEKIKKGKRSRGILGAQSGALFSLR</sequence>
<proteinExistence type="predicted"/>
<dbReference type="Proteomes" id="UP000422108">
    <property type="component" value="Chromosome"/>
</dbReference>
<dbReference type="EMBL" id="AP021879">
    <property type="protein sequence ID" value="BBO91958.1"/>
    <property type="molecule type" value="Genomic_DNA"/>
</dbReference>
<dbReference type="RefSeq" id="WP_155312782.1">
    <property type="nucleotide sequence ID" value="NZ_AP021879.1"/>
</dbReference>
<dbReference type="AlphaFoldDB" id="A0A5K8AHD0"/>
<reference evidence="1 2" key="1">
    <citation type="submission" date="2019-11" db="EMBL/GenBank/DDBJ databases">
        <title>Comparative genomics of hydrocarbon-degrading Desulfosarcina strains.</title>
        <authorList>
            <person name="Watanabe M."/>
            <person name="Kojima H."/>
            <person name="Fukui M."/>
        </authorList>
    </citation>
    <scope>NUCLEOTIDE SEQUENCE [LARGE SCALE GENOMIC DNA]</scope>
    <source>
        <strain evidence="2">oXyS1</strain>
    </source>
</reference>
<protein>
    <submittedName>
        <fullName evidence="1">Uncharacterized protein</fullName>
    </submittedName>
</protein>
<evidence type="ECO:0000313" key="1">
    <source>
        <dbReference type="EMBL" id="BBO91958.1"/>
    </source>
</evidence>
<gene>
    <name evidence="1" type="ORF">DSCOOX_51380</name>
</gene>
<organism evidence="1 2">
    <name type="scientific">Desulfosarcina ovata subsp. ovata</name>
    <dbReference type="NCBI Taxonomy" id="2752305"/>
    <lineage>
        <taxon>Bacteria</taxon>
        <taxon>Pseudomonadati</taxon>
        <taxon>Thermodesulfobacteriota</taxon>
        <taxon>Desulfobacteria</taxon>
        <taxon>Desulfobacterales</taxon>
        <taxon>Desulfosarcinaceae</taxon>
        <taxon>Desulfosarcina</taxon>
    </lineage>
</organism>